<accession>A0A2I0UE91</accession>
<dbReference type="AlphaFoldDB" id="A0A2I0UE91"/>
<reference evidence="2" key="1">
    <citation type="submission" date="2017-11" db="EMBL/GenBank/DDBJ databases">
        <authorList>
            <person name="Lima N.C."/>
            <person name="Parody-Merino A.M."/>
            <person name="Battley P.F."/>
            <person name="Fidler A.E."/>
            <person name="Prosdocimi F."/>
        </authorList>
    </citation>
    <scope>NUCLEOTIDE SEQUENCE [LARGE SCALE GENOMIC DNA]</scope>
</reference>
<sequence>MNGRKVALITGITGQCTLGVFAELRHGGTWFLEQGMWIEKHCEQQVSYKALGGSMSPYRNGSLKPPNLCPHLKIGKRIASWKVQTMLLCAVMSEPMPEVA</sequence>
<proteinExistence type="predicted"/>
<evidence type="ECO:0000313" key="2">
    <source>
        <dbReference type="Proteomes" id="UP000233556"/>
    </source>
</evidence>
<gene>
    <name evidence="1" type="ORF">llap_5346</name>
</gene>
<keyword evidence="2" id="KW-1185">Reference proteome</keyword>
<dbReference type="EMBL" id="KZ505832">
    <property type="protein sequence ID" value="PKU44351.1"/>
    <property type="molecule type" value="Genomic_DNA"/>
</dbReference>
<reference evidence="2" key="2">
    <citation type="submission" date="2017-12" db="EMBL/GenBank/DDBJ databases">
        <title>Genome sequence of the Bar-tailed Godwit (Limosa lapponica baueri).</title>
        <authorList>
            <person name="Lima N.C.B."/>
            <person name="Parody-Merino A.M."/>
            <person name="Battley P.F."/>
            <person name="Fidler A.E."/>
            <person name="Prosdocimi F."/>
        </authorList>
    </citation>
    <scope>NUCLEOTIDE SEQUENCE [LARGE SCALE GENOMIC DNA]</scope>
</reference>
<organism evidence="1 2">
    <name type="scientific">Limosa lapponica baueri</name>
    <dbReference type="NCBI Taxonomy" id="1758121"/>
    <lineage>
        <taxon>Eukaryota</taxon>
        <taxon>Metazoa</taxon>
        <taxon>Chordata</taxon>
        <taxon>Craniata</taxon>
        <taxon>Vertebrata</taxon>
        <taxon>Euteleostomi</taxon>
        <taxon>Archelosauria</taxon>
        <taxon>Archosauria</taxon>
        <taxon>Dinosauria</taxon>
        <taxon>Saurischia</taxon>
        <taxon>Theropoda</taxon>
        <taxon>Coelurosauria</taxon>
        <taxon>Aves</taxon>
        <taxon>Neognathae</taxon>
        <taxon>Neoaves</taxon>
        <taxon>Charadriiformes</taxon>
        <taxon>Scolopacidae</taxon>
        <taxon>Limosa</taxon>
    </lineage>
</organism>
<protein>
    <submittedName>
        <fullName evidence="1">Uncharacterized protein</fullName>
    </submittedName>
</protein>
<name>A0A2I0UE91_LIMLA</name>
<evidence type="ECO:0000313" key="1">
    <source>
        <dbReference type="EMBL" id="PKU44351.1"/>
    </source>
</evidence>
<dbReference type="Proteomes" id="UP000233556">
    <property type="component" value="Unassembled WGS sequence"/>
</dbReference>